<name>A0A2H3JAG6_WOLCO</name>
<reference evidence="3 4" key="1">
    <citation type="journal article" date="2012" name="Science">
        <title>The Paleozoic origin of enzymatic lignin decomposition reconstructed from 31 fungal genomes.</title>
        <authorList>
            <person name="Floudas D."/>
            <person name="Binder M."/>
            <person name="Riley R."/>
            <person name="Barry K."/>
            <person name="Blanchette R.A."/>
            <person name="Henrissat B."/>
            <person name="Martinez A.T."/>
            <person name="Otillar R."/>
            <person name="Spatafora J.W."/>
            <person name="Yadav J.S."/>
            <person name="Aerts A."/>
            <person name="Benoit I."/>
            <person name="Boyd A."/>
            <person name="Carlson A."/>
            <person name="Copeland A."/>
            <person name="Coutinho P.M."/>
            <person name="de Vries R.P."/>
            <person name="Ferreira P."/>
            <person name="Findley K."/>
            <person name="Foster B."/>
            <person name="Gaskell J."/>
            <person name="Glotzer D."/>
            <person name="Gorecki P."/>
            <person name="Heitman J."/>
            <person name="Hesse C."/>
            <person name="Hori C."/>
            <person name="Igarashi K."/>
            <person name="Jurgens J.A."/>
            <person name="Kallen N."/>
            <person name="Kersten P."/>
            <person name="Kohler A."/>
            <person name="Kuees U."/>
            <person name="Kumar T.K.A."/>
            <person name="Kuo A."/>
            <person name="LaButti K."/>
            <person name="Larrondo L.F."/>
            <person name="Lindquist E."/>
            <person name="Ling A."/>
            <person name="Lombard V."/>
            <person name="Lucas S."/>
            <person name="Lundell T."/>
            <person name="Martin R."/>
            <person name="McLaughlin D.J."/>
            <person name="Morgenstern I."/>
            <person name="Morin E."/>
            <person name="Murat C."/>
            <person name="Nagy L.G."/>
            <person name="Nolan M."/>
            <person name="Ohm R.A."/>
            <person name="Patyshakuliyeva A."/>
            <person name="Rokas A."/>
            <person name="Ruiz-Duenas F.J."/>
            <person name="Sabat G."/>
            <person name="Salamov A."/>
            <person name="Samejima M."/>
            <person name="Schmutz J."/>
            <person name="Slot J.C."/>
            <person name="St John F."/>
            <person name="Stenlid J."/>
            <person name="Sun H."/>
            <person name="Sun S."/>
            <person name="Syed K."/>
            <person name="Tsang A."/>
            <person name="Wiebenga A."/>
            <person name="Young D."/>
            <person name="Pisabarro A."/>
            <person name="Eastwood D.C."/>
            <person name="Martin F."/>
            <person name="Cullen D."/>
            <person name="Grigoriev I.V."/>
            <person name="Hibbett D.S."/>
        </authorList>
    </citation>
    <scope>NUCLEOTIDE SEQUENCE [LARGE SCALE GENOMIC DNA]</scope>
    <source>
        <strain evidence="3 4">MD-104</strain>
    </source>
</reference>
<dbReference type="AlphaFoldDB" id="A0A2H3JAG6"/>
<evidence type="ECO:0000259" key="2">
    <source>
        <dbReference type="Pfam" id="PF17667"/>
    </source>
</evidence>
<protein>
    <recommendedName>
        <fullName evidence="2">Fungal-type protein kinase domain-containing protein</fullName>
    </recommendedName>
</protein>
<evidence type="ECO:0000256" key="1">
    <source>
        <dbReference type="SAM" id="MobiDB-lite"/>
    </source>
</evidence>
<dbReference type="STRING" id="742152.A0A2H3JAG6"/>
<keyword evidence="4" id="KW-1185">Reference proteome</keyword>
<dbReference type="InterPro" id="IPR040976">
    <property type="entry name" value="Pkinase_fungal"/>
</dbReference>
<feature type="domain" description="Fungal-type protein kinase" evidence="2">
    <location>
        <begin position="2"/>
        <end position="130"/>
    </location>
</feature>
<dbReference type="OrthoDB" id="3270165at2759"/>
<evidence type="ECO:0000313" key="4">
    <source>
        <dbReference type="Proteomes" id="UP000218811"/>
    </source>
</evidence>
<feature type="compositionally biased region" description="Polar residues" evidence="1">
    <location>
        <begin position="160"/>
        <end position="190"/>
    </location>
</feature>
<proteinExistence type="predicted"/>
<feature type="region of interest" description="Disordered" evidence="1">
    <location>
        <begin position="140"/>
        <end position="245"/>
    </location>
</feature>
<dbReference type="EMBL" id="KB467965">
    <property type="protein sequence ID" value="PCH39196.1"/>
    <property type="molecule type" value="Genomic_DNA"/>
</dbReference>
<dbReference type="Proteomes" id="UP000218811">
    <property type="component" value="Unassembled WGS sequence"/>
</dbReference>
<feature type="compositionally biased region" description="Low complexity" evidence="1">
    <location>
        <begin position="213"/>
        <end position="227"/>
    </location>
</feature>
<accession>A0A2H3JAG6</accession>
<sequence length="245" mass="26788">MSTKELVQVMRDTIKGHLRASLAGVPHRDVSDGNIIIIRDPRKKHTGFLDDFDYSCLVESQHYVDADGNRGSPISDEDLKMVDELKRGLKERTGTPQFVSVALPQVRSVDSNVESIESEPIEHAVCHDLDRALAMDGWPENDKAIPFPPPTLRQKPNEPSDGTLNLGSSGKQKGSMRENGQSSLPTTVEASTHDGAYDGTKKGLDLPHLRSISGPSGTAAEPSASEAESTKRRKRNWSEILPAQE</sequence>
<organism evidence="3 4">
    <name type="scientific">Wolfiporia cocos (strain MD-104)</name>
    <name type="common">Brown rot fungus</name>
    <dbReference type="NCBI Taxonomy" id="742152"/>
    <lineage>
        <taxon>Eukaryota</taxon>
        <taxon>Fungi</taxon>
        <taxon>Dikarya</taxon>
        <taxon>Basidiomycota</taxon>
        <taxon>Agaricomycotina</taxon>
        <taxon>Agaricomycetes</taxon>
        <taxon>Polyporales</taxon>
        <taxon>Phaeolaceae</taxon>
        <taxon>Wolfiporia</taxon>
    </lineage>
</organism>
<evidence type="ECO:0000313" key="3">
    <source>
        <dbReference type="EMBL" id="PCH39196.1"/>
    </source>
</evidence>
<gene>
    <name evidence="3" type="ORF">WOLCODRAFT_158736</name>
</gene>
<feature type="compositionally biased region" description="Basic and acidic residues" evidence="1">
    <location>
        <begin position="191"/>
        <end position="208"/>
    </location>
</feature>
<dbReference type="Pfam" id="PF17667">
    <property type="entry name" value="Pkinase_fungal"/>
    <property type="match status" value="1"/>
</dbReference>